<dbReference type="EMBL" id="JARGDL010000003">
    <property type="protein sequence ID" value="MDF1611219.1"/>
    <property type="molecule type" value="Genomic_DNA"/>
</dbReference>
<dbReference type="Proteomes" id="UP001221302">
    <property type="component" value="Unassembled WGS sequence"/>
</dbReference>
<proteinExistence type="predicted"/>
<dbReference type="PANTHER" id="PTHR43547:SF2">
    <property type="entry name" value="HYBRID SIGNAL TRANSDUCTION HISTIDINE KINASE C"/>
    <property type="match status" value="1"/>
</dbReference>
<evidence type="ECO:0000256" key="1">
    <source>
        <dbReference type="ARBA" id="ARBA00000085"/>
    </source>
</evidence>
<dbReference type="InterPro" id="IPR001789">
    <property type="entry name" value="Sig_transdc_resp-reg_receiver"/>
</dbReference>
<dbReference type="Gene3D" id="6.10.250.690">
    <property type="match status" value="1"/>
</dbReference>
<dbReference type="SUPFAM" id="SSF52172">
    <property type="entry name" value="CheY-like"/>
    <property type="match status" value="1"/>
</dbReference>
<dbReference type="PANTHER" id="PTHR43547">
    <property type="entry name" value="TWO-COMPONENT HISTIDINE KINASE"/>
    <property type="match status" value="1"/>
</dbReference>
<accession>A0AAE3NYT3</accession>
<dbReference type="SMART" id="SM00388">
    <property type="entry name" value="HisKA"/>
    <property type="match status" value="1"/>
</dbReference>
<dbReference type="SUPFAM" id="SSF47384">
    <property type="entry name" value="Homodimeric domain of signal transducing histidine kinase"/>
    <property type="match status" value="1"/>
</dbReference>
<evidence type="ECO:0000256" key="3">
    <source>
        <dbReference type="ARBA" id="ARBA00022553"/>
    </source>
</evidence>
<evidence type="ECO:0000259" key="5">
    <source>
        <dbReference type="PROSITE" id="PS50110"/>
    </source>
</evidence>
<dbReference type="GO" id="GO:0000155">
    <property type="term" value="F:phosphorelay sensor kinase activity"/>
    <property type="evidence" value="ECO:0007669"/>
    <property type="project" value="InterPro"/>
</dbReference>
<sequence length="217" mass="24853">MKDKILIVEDEKDTRFILEKLLSRNNYEVVTAVNGEEALEVLKTFSPKVIVADWTMPVMDGLSLCNVLKGDPKHKLTYFIILTARSSLRDRIMGLDVGADDFLVKPVENQELLARIRSGIRIYNLQNELKNIEHSKAVLEMAATIGHKINNPLSSLLLSLKNIENEILPTEKEKLQEDFSTINESIERIRKFVEELIHLKSAETEDYTSDQKMIRTN</sequence>
<protein>
    <recommendedName>
        <fullName evidence="2">histidine kinase</fullName>
        <ecNumber evidence="2">2.7.13.3</ecNumber>
    </recommendedName>
</protein>
<dbReference type="Pfam" id="PF00512">
    <property type="entry name" value="HisKA"/>
    <property type="match status" value="1"/>
</dbReference>
<feature type="domain" description="Response regulatory" evidence="5">
    <location>
        <begin position="4"/>
        <end position="120"/>
    </location>
</feature>
<evidence type="ECO:0000256" key="2">
    <source>
        <dbReference type="ARBA" id="ARBA00012438"/>
    </source>
</evidence>
<dbReference type="Gene3D" id="3.40.50.2300">
    <property type="match status" value="1"/>
</dbReference>
<dbReference type="Pfam" id="PF00072">
    <property type="entry name" value="Response_reg"/>
    <property type="match status" value="1"/>
</dbReference>
<comment type="catalytic activity">
    <reaction evidence="1">
        <text>ATP + protein L-histidine = ADP + protein N-phospho-L-histidine.</text>
        <dbReference type="EC" id="2.7.13.3"/>
    </reaction>
</comment>
<name>A0AAE3NYT3_9BACT</name>
<organism evidence="6 7">
    <name type="scientific">Stygiobacter electus</name>
    <dbReference type="NCBI Taxonomy" id="3032292"/>
    <lineage>
        <taxon>Bacteria</taxon>
        <taxon>Pseudomonadati</taxon>
        <taxon>Ignavibacteriota</taxon>
        <taxon>Ignavibacteria</taxon>
        <taxon>Ignavibacteriales</taxon>
        <taxon>Melioribacteraceae</taxon>
        <taxon>Stygiobacter</taxon>
    </lineage>
</organism>
<dbReference type="EC" id="2.7.13.3" evidence="2"/>
<dbReference type="RefSeq" id="WP_321534986.1">
    <property type="nucleotide sequence ID" value="NZ_JARGDL010000003.1"/>
</dbReference>
<dbReference type="InterPro" id="IPR036097">
    <property type="entry name" value="HisK_dim/P_sf"/>
</dbReference>
<dbReference type="InterPro" id="IPR011006">
    <property type="entry name" value="CheY-like_superfamily"/>
</dbReference>
<feature type="modified residue" description="4-aspartylphosphate" evidence="4">
    <location>
        <position position="53"/>
    </location>
</feature>
<keyword evidence="7" id="KW-1185">Reference proteome</keyword>
<evidence type="ECO:0000313" key="6">
    <source>
        <dbReference type="EMBL" id="MDF1611219.1"/>
    </source>
</evidence>
<evidence type="ECO:0000313" key="7">
    <source>
        <dbReference type="Proteomes" id="UP001221302"/>
    </source>
</evidence>
<dbReference type="CDD" id="cd17574">
    <property type="entry name" value="REC_OmpR"/>
    <property type="match status" value="1"/>
</dbReference>
<dbReference type="InterPro" id="IPR003661">
    <property type="entry name" value="HisK_dim/P_dom"/>
</dbReference>
<dbReference type="Gene3D" id="1.10.287.130">
    <property type="match status" value="1"/>
</dbReference>
<dbReference type="PROSITE" id="PS50110">
    <property type="entry name" value="RESPONSE_REGULATORY"/>
    <property type="match status" value="1"/>
</dbReference>
<dbReference type="AlphaFoldDB" id="A0AAE3NYT3"/>
<evidence type="ECO:0000256" key="4">
    <source>
        <dbReference type="PROSITE-ProRule" id="PRU00169"/>
    </source>
</evidence>
<reference evidence="6" key="1">
    <citation type="submission" date="2023-03" db="EMBL/GenBank/DDBJ databases">
        <title>Stygiobacter electus gen. nov., sp. nov., facultatively anaerobic thermotolerant bacterium of the class Ignavibacteria from a well of Yessentuki mineral water deposit.</title>
        <authorList>
            <person name="Podosokorskaya O.A."/>
            <person name="Elcheninov A.G."/>
            <person name="Petrova N.F."/>
            <person name="Zavarzina D.G."/>
            <person name="Kublanov I.V."/>
            <person name="Merkel A.Y."/>
        </authorList>
    </citation>
    <scope>NUCLEOTIDE SEQUENCE</scope>
    <source>
        <strain evidence="6">09-Me</strain>
    </source>
</reference>
<dbReference type="SMART" id="SM00448">
    <property type="entry name" value="REC"/>
    <property type="match status" value="1"/>
</dbReference>
<keyword evidence="3 4" id="KW-0597">Phosphoprotein</keyword>
<comment type="caution">
    <text evidence="6">The sequence shown here is derived from an EMBL/GenBank/DDBJ whole genome shotgun (WGS) entry which is preliminary data.</text>
</comment>
<gene>
    <name evidence="6" type="ORF">P0M35_03590</name>
</gene>